<dbReference type="AlphaFoldDB" id="A0A318KIP3"/>
<proteinExistence type="predicted"/>
<organism evidence="2 3">
    <name type="scientific">Nocardia tenerifensis</name>
    <dbReference type="NCBI Taxonomy" id="228006"/>
    <lineage>
        <taxon>Bacteria</taxon>
        <taxon>Bacillati</taxon>
        <taxon>Actinomycetota</taxon>
        <taxon>Actinomycetes</taxon>
        <taxon>Mycobacteriales</taxon>
        <taxon>Nocardiaceae</taxon>
        <taxon>Nocardia</taxon>
    </lineage>
</organism>
<name>A0A318KIP3_9NOCA</name>
<dbReference type="EMBL" id="QJKF01000009">
    <property type="protein sequence ID" value="PXX60897.1"/>
    <property type="molecule type" value="Genomic_DNA"/>
</dbReference>
<comment type="caution">
    <text evidence="2">The sequence shown here is derived from an EMBL/GenBank/DDBJ whole genome shotgun (WGS) entry which is preliminary data.</text>
</comment>
<dbReference type="OrthoDB" id="3363827at2"/>
<keyword evidence="3" id="KW-1185">Reference proteome</keyword>
<protein>
    <submittedName>
        <fullName evidence="2">Uncharacterized protein</fullName>
    </submittedName>
</protein>
<feature type="transmembrane region" description="Helical" evidence="1">
    <location>
        <begin position="55"/>
        <end position="77"/>
    </location>
</feature>
<evidence type="ECO:0000313" key="3">
    <source>
        <dbReference type="Proteomes" id="UP000247569"/>
    </source>
</evidence>
<accession>A0A318KIP3</accession>
<keyword evidence="1" id="KW-1133">Transmembrane helix</keyword>
<evidence type="ECO:0000256" key="1">
    <source>
        <dbReference type="SAM" id="Phobius"/>
    </source>
</evidence>
<dbReference type="RefSeq" id="WP_040729360.1">
    <property type="nucleotide sequence ID" value="NZ_QJKF01000009.1"/>
</dbReference>
<keyword evidence="1" id="KW-0472">Membrane</keyword>
<sequence length="191" mass="20383">MTRTNRPAAMNRTVLGFTGVLLLTAGVLAVAAHYGRLRWVDADDTVVPGTAAPPTWVLVAAVAVAVLIGLLCLRWLLAQVFRMPKSVTWRTGGIECAGTTVLESSTAAAPVAADIEGYAGVRSASAWLSGGRDAPELHLVVTAEPTADIAELRRRILGHAVTRLREALEVEVIPVSLELDFAEDRRPARVR</sequence>
<keyword evidence="1" id="KW-0812">Transmembrane</keyword>
<reference evidence="2 3" key="1">
    <citation type="submission" date="2018-05" db="EMBL/GenBank/DDBJ databases">
        <title>Genomic Encyclopedia of Type Strains, Phase IV (KMG-IV): sequencing the most valuable type-strain genomes for metagenomic binning, comparative biology and taxonomic classification.</title>
        <authorList>
            <person name="Goeker M."/>
        </authorList>
    </citation>
    <scope>NUCLEOTIDE SEQUENCE [LARGE SCALE GENOMIC DNA]</scope>
    <source>
        <strain evidence="2 3">DSM 44704</strain>
    </source>
</reference>
<gene>
    <name evidence="2" type="ORF">DFR70_10988</name>
</gene>
<dbReference type="Proteomes" id="UP000247569">
    <property type="component" value="Unassembled WGS sequence"/>
</dbReference>
<evidence type="ECO:0000313" key="2">
    <source>
        <dbReference type="EMBL" id="PXX60897.1"/>
    </source>
</evidence>